<feature type="binding site" evidence="12">
    <location>
        <position position="327"/>
    </location>
    <ligand>
        <name>(6S)-NADPHX</name>
        <dbReference type="ChEBI" id="CHEBI:64076"/>
    </ligand>
</feature>
<dbReference type="PROSITE" id="PS01050">
    <property type="entry name" value="YJEF_C_2"/>
    <property type="match status" value="1"/>
</dbReference>
<dbReference type="InterPro" id="IPR029056">
    <property type="entry name" value="Ribokinase-like"/>
</dbReference>
<feature type="binding site" evidence="12">
    <location>
        <position position="542"/>
    </location>
    <ligand>
        <name>AMP</name>
        <dbReference type="ChEBI" id="CHEBI:456215"/>
    </ligand>
</feature>
<comment type="similarity">
    <text evidence="12">Belongs to the NnrD/CARKD family.</text>
</comment>
<evidence type="ECO:0000259" key="14">
    <source>
        <dbReference type="PROSITE" id="PS51383"/>
    </source>
</evidence>
<dbReference type="EMBL" id="PDCG01000002">
    <property type="protein sequence ID" value="RBP98005.1"/>
    <property type="molecule type" value="Genomic_DNA"/>
</dbReference>
<evidence type="ECO:0000256" key="2">
    <source>
        <dbReference type="ARBA" id="ARBA00006001"/>
    </source>
</evidence>
<dbReference type="GO" id="GO:0110051">
    <property type="term" value="P:metabolite repair"/>
    <property type="evidence" value="ECO:0007669"/>
    <property type="project" value="TreeGrafter"/>
</dbReference>
<dbReference type="PANTHER" id="PTHR12592:SF0">
    <property type="entry name" value="ATP-DEPENDENT (S)-NAD(P)H-HYDRATE DEHYDRATASE"/>
    <property type="match status" value="1"/>
</dbReference>
<evidence type="ECO:0000256" key="1">
    <source>
        <dbReference type="ARBA" id="ARBA00001958"/>
    </source>
</evidence>
<keyword evidence="5 12" id="KW-0067">ATP-binding</keyword>
<feature type="binding site" evidence="12">
    <location>
        <position position="467"/>
    </location>
    <ligand>
        <name>(6S)-NADPHX</name>
        <dbReference type="ChEBI" id="CHEBI:64076"/>
    </ligand>
</feature>
<comment type="similarity">
    <text evidence="3">In the C-terminal section; belongs to the NnrD/CARKD family.</text>
</comment>
<dbReference type="SUPFAM" id="SSF53613">
    <property type="entry name" value="Ribokinase-like"/>
    <property type="match status" value="1"/>
</dbReference>
<keyword evidence="16" id="KW-0418">Kinase</keyword>
<dbReference type="Pfam" id="PF01256">
    <property type="entry name" value="Carb_kinase"/>
    <property type="match status" value="2"/>
</dbReference>
<reference evidence="16 17" key="1">
    <citation type="submission" date="2017-10" db="EMBL/GenBank/DDBJ databases">
        <title>Bifidobacterium xylocopum sp. nov. and Bifidobacterium aemilianum sp. nov., from the carpenter bee (Xylocopa violacea) digestive tract.</title>
        <authorList>
            <person name="Alberoni D."/>
            <person name="Baffoni L."/>
            <person name="Di Gioia D."/>
            <person name="Gaggia F."/>
            <person name="Biavati B."/>
        </authorList>
    </citation>
    <scope>NUCLEOTIDE SEQUENCE [LARGE SCALE GENOMIC DNA]</scope>
    <source>
        <strain evidence="16 17">XV10</strain>
    </source>
</reference>
<dbReference type="InterPro" id="IPR036652">
    <property type="entry name" value="YjeF_N_dom_sf"/>
</dbReference>
<keyword evidence="16" id="KW-0808">Transferase</keyword>
<dbReference type="PROSITE" id="PS51383">
    <property type="entry name" value="YJEF_C_3"/>
    <property type="match status" value="1"/>
</dbReference>
<dbReference type="GO" id="GO:0005524">
    <property type="term" value="F:ATP binding"/>
    <property type="evidence" value="ECO:0007669"/>
    <property type="project" value="UniProtKB-KW"/>
</dbReference>
<evidence type="ECO:0000256" key="12">
    <source>
        <dbReference type="HAMAP-Rule" id="MF_01965"/>
    </source>
</evidence>
<organism evidence="16 17">
    <name type="scientific">Bifidobacterium aemilianum</name>
    <dbReference type="NCBI Taxonomy" id="2493120"/>
    <lineage>
        <taxon>Bacteria</taxon>
        <taxon>Bacillati</taxon>
        <taxon>Actinomycetota</taxon>
        <taxon>Actinomycetes</taxon>
        <taxon>Bifidobacteriales</taxon>
        <taxon>Bifidobacteriaceae</taxon>
        <taxon>Bifidobacterium</taxon>
    </lineage>
</organism>
<dbReference type="GO" id="GO:0046496">
    <property type="term" value="P:nicotinamide nucleotide metabolic process"/>
    <property type="evidence" value="ECO:0007669"/>
    <property type="project" value="UniProtKB-UniRule"/>
</dbReference>
<dbReference type="SUPFAM" id="SSF64153">
    <property type="entry name" value="YjeF N-terminal domain-like"/>
    <property type="match status" value="2"/>
</dbReference>
<accession>A0A366K8E2</accession>
<sequence length="652" mass="67780">MAELRDAQGRRALTHKAYDVADVRSMEAPLLAQGIPLMNMAASAVAQVALDALGAAGIEVDEAKLVLLVGGGNNGGDGMYAAAKLARQGSDVTAIAVGRSVHQAAFEAFARQGGKILVLDPQATIPGCQAGFSAGEAGERLETAVDYALSADLIIDAMTGIGAQGPLTGIPATISHALCEQLADRQDNWPSDPSGLPRDLIDGDGTSDEEIPPGLDDGAQGPIVLAVDTPSGLGVDDGSLPGDHLPANLTVMLGALKPCALLPPAAYACGRLVLVDLGFDIDQFAPVVEAMDEDLASSFIRLPKPSDGKYQRGVVGLVTGSEAYPGAAVLSTCAAARTNVGMVRYLGPRRAQDLILGQLPEAVMGKGRVQAWVVGSGVPVHENNSHGRDLQEETISALLAHYELDPLVCEKAEDLGLAERGMEDPEDPDDPAAQQIDPRQMPPICVDAGALDLLPSRVPPQVVITPHAGELARLLSRLGEDLEACEVQADPWHWALRAHELTGATVLLKGGITILVGPDGEGGVRTMVSGRGPAWMATAGSGDVLSGILGAMLAQNEELLESDSSMAVELAAAAAWIHGYAGSLASGSDQQGWQAPDLYGQPLTPLRDRFGYPIVARDLVEEIQTCIWRATTGNSEEADPWAAGSGRFVGQI</sequence>
<evidence type="ECO:0000256" key="9">
    <source>
        <dbReference type="ARBA" id="ARBA00025153"/>
    </source>
</evidence>
<gene>
    <name evidence="12" type="primary">nnrD</name>
    <name evidence="16" type="ORF">CRD60_02165</name>
</gene>
<dbReference type="HAMAP" id="MF_01965">
    <property type="entry name" value="NADHX_dehydratase"/>
    <property type="match status" value="1"/>
</dbReference>
<dbReference type="Gene3D" id="3.40.50.10260">
    <property type="entry name" value="YjeF N-terminal domain"/>
    <property type="match status" value="1"/>
</dbReference>
<dbReference type="EC" id="4.2.1.136" evidence="12"/>
<evidence type="ECO:0000313" key="17">
    <source>
        <dbReference type="Proteomes" id="UP000252530"/>
    </source>
</evidence>
<dbReference type="Proteomes" id="UP000252530">
    <property type="component" value="Unassembled WGS sequence"/>
</dbReference>
<comment type="function">
    <text evidence="9">Bifunctional enzyme that catalyzes the epimerization of the S- and R-forms of NAD(P)HX and the dehydration of the S-form of NAD(P)HX at the expense of ADP, which is converted to AMP. This allows the repair of both epimers of NAD(P)HX, a damaged form of NAD(P)H that is a result of enzymatic or heat-dependent hydration.</text>
</comment>
<evidence type="ECO:0000256" key="4">
    <source>
        <dbReference type="ARBA" id="ARBA00022741"/>
    </source>
</evidence>
<feature type="domain" description="YjeF N-terminal" evidence="15">
    <location>
        <begin position="18"/>
        <end position="285"/>
    </location>
</feature>
<comment type="subunit">
    <text evidence="12">Homotetramer.</text>
</comment>
<comment type="cofactor">
    <cofactor evidence="1">
        <name>K(+)</name>
        <dbReference type="ChEBI" id="CHEBI:29103"/>
    </cofactor>
</comment>
<dbReference type="OrthoDB" id="9806925at2"/>
<feature type="binding site" evidence="12">
    <location>
        <position position="377"/>
    </location>
    <ligand>
        <name>(6S)-NADPHX</name>
        <dbReference type="ChEBI" id="CHEBI:64076"/>
    </ligand>
</feature>
<dbReference type="InterPro" id="IPR017953">
    <property type="entry name" value="Carbohydrate_kinase_pred_CS"/>
</dbReference>
<dbReference type="Gene3D" id="3.40.1190.20">
    <property type="match status" value="1"/>
</dbReference>
<evidence type="ECO:0000256" key="11">
    <source>
        <dbReference type="ARBA" id="ARBA00049209"/>
    </source>
</evidence>
<dbReference type="GO" id="GO:0052856">
    <property type="term" value="F:NAD(P)HX epimerase activity"/>
    <property type="evidence" value="ECO:0007669"/>
    <property type="project" value="TreeGrafter"/>
</dbReference>
<evidence type="ECO:0000256" key="5">
    <source>
        <dbReference type="ARBA" id="ARBA00022840"/>
    </source>
</evidence>
<feature type="binding site" evidence="12">
    <location>
        <begin position="509"/>
        <end position="513"/>
    </location>
    <ligand>
        <name>AMP</name>
        <dbReference type="ChEBI" id="CHEBI:456215"/>
    </ligand>
</feature>
<keyword evidence="6 12" id="KW-0521">NADP</keyword>
<evidence type="ECO:0000313" key="16">
    <source>
        <dbReference type="EMBL" id="RBP98005.1"/>
    </source>
</evidence>
<dbReference type="AlphaFoldDB" id="A0A366K8E2"/>
<keyword evidence="17" id="KW-1185">Reference proteome</keyword>
<feature type="region of interest" description="Disordered" evidence="13">
    <location>
        <begin position="185"/>
        <end position="220"/>
    </location>
</feature>
<evidence type="ECO:0000256" key="6">
    <source>
        <dbReference type="ARBA" id="ARBA00022857"/>
    </source>
</evidence>
<dbReference type="PANTHER" id="PTHR12592">
    <property type="entry name" value="ATP-DEPENDENT (S)-NAD(P)H-HYDRATE DEHYDRATASE FAMILY MEMBER"/>
    <property type="match status" value="1"/>
</dbReference>
<evidence type="ECO:0000256" key="7">
    <source>
        <dbReference type="ARBA" id="ARBA00023027"/>
    </source>
</evidence>
<keyword evidence="8 12" id="KW-0456">Lyase</keyword>
<evidence type="ECO:0000256" key="3">
    <source>
        <dbReference type="ARBA" id="ARBA00009524"/>
    </source>
</evidence>
<evidence type="ECO:0000259" key="15">
    <source>
        <dbReference type="PROSITE" id="PS51385"/>
    </source>
</evidence>
<comment type="cofactor">
    <cofactor evidence="12">
        <name>Mg(2+)</name>
        <dbReference type="ChEBI" id="CHEBI:18420"/>
    </cofactor>
</comment>
<dbReference type="RefSeq" id="WP_113859689.1">
    <property type="nucleotide sequence ID" value="NZ_PDCG01000002.1"/>
</dbReference>
<dbReference type="GO" id="GO:0016301">
    <property type="term" value="F:kinase activity"/>
    <property type="evidence" value="ECO:0007669"/>
    <property type="project" value="UniProtKB-KW"/>
</dbReference>
<proteinExistence type="inferred from homology"/>
<evidence type="ECO:0000256" key="10">
    <source>
        <dbReference type="ARBA" id="ARBA00048238"/>
    </source>
</evidence>
<protein>
    <recommendedName>
        <fullName evidence="12">ADP-dependent (S)-NAD(P)H-hydrate dehydratase</fullName>
        <ecNumber evidence="12">4.2.1.136</ecNumber>
    </recommendedName>
    <alternativeName>
        <fullName evidence="12">ADP-dependent NAD(P)HX dehydratase</fullName>
    </alternativeName>
</protein>
<keyword evidence="7 12" id="KW-0520">NAD</keyword>
<comment type="function">
    <text evidence="12">Catalyzes the dehydration of the S-form of NAD(P)HX at the expense of ADP, which is converted to AMP. Together with NAD(P)HX epimerase, which catalyzes the epimerization of the S- and R-forms, the enzyme allows the repair of both epimers of NAD(P)HX, a damaged form of NAD(P)H that is a result of enzymatic or heat-dependent hydration.</text>
</comment>
<dbReference type="InterPro" id="IPR000631">
    <property type="entry name" value="CARKD"/>
</dbReference>
<dbReference type="InterPro" id="IPR004443">
    <property type="entry name" value="YjeF_N_dom"/>
</dbReference>
<evidence type="ECO:0000256" key="8">
    <source>
        <dbReference type="ARBA" id="ARBA00023239"/>
    </source>
</evidence>
<feature type="domain" description="YjeF C-terminal" evidence="14">
    <location>
        <begin position="292"/>
        <end position="630"/>
    </location>
</feature>
<dbReference type="Pfam" id="PF03853">
    <property type="entry name" value="YjeF_N"/>
    <property type="match status" value="1"/>
</dbReference>
<name>A0A366K8E2_9BIFI</name>
<feature type="binding site" evidence="12">
    <location>
        <position position="543"/>
    </location>
    <ligand>
        <name>(6S)-NADPHX</name>
        <dbReference type="ChEBI" id="CHEBI:64076"/>
    </ligand>
</feature>
<comment type="catalytic activity">
    <reaction evidence="10 12">
        <text>(6S)-NADHX + ADP = AMP + phosphate + NADH + H(+)</text>
        <dbReference type="Rhea" id="RHEA:32223"/>
        <dbReference type="ChEBI" id="CHEBI:15378"/>
        <dbReference type="ChEBI" id="CHEBI:43474"/>
        <dbReference type="ChEBI" id="CHEBI:57945"/>
        <dbReference type="ChEBI" id="CHEBI:64074"/>
        <dbReference type="ChEBI" id="CHEBI:456215"/>
        <dbReference type="ChEBI" id="CHEBI:456216"/>
        <dbReference type="EC" id="4.2.1.136"/>
    </reaction>
</comment>
<comment type="similarity">
    <text evidence="2">In the N-terminal section; belongs to the NnrE/AIBP family.</text>
</comment>
<evidence type="ECO:0000256" key="13">
    <source>
        <dbReference type="SAM" id="MobiDB-lite"/>
    </source>
</evidence>
<dbReference type="PROSITE" id="PS51385">
    <property type="entry name" value="YJEF_N"/>
    <property type="match status" value="1"/>
</dbReference>
<keyword evidence="4 12" id="KW-0547">Nucleotide-binding</keyword>
<comment type="catalytic activity">
    <reaction evidence="11 12">
        <text>(6S)-NADPHX + ADP = AMP + phosphate + NADPH + H(+)</text>
        <dbReference type="Rhea" id="RHEA:32235"/>
        <dbReference type="ChEBI" id="CHEBI:15378"/>
        <dbReference type="ChEBI" id="CHEBI:43474"/>
        <dbReference type="ChEBI" id="CHEBI:57783"/>
        <dbReference type="ChEBI" id="CHEBI:64076"/>
        <dbReference type="ChEBI" id="CHEBI:456215"/>
        <dbReference type="ChEBI" id="CHEBI:456216"/>
        <dbReference type="EC" id="4.2.1.136"/>
    </reaction>
</comment>
<comment type="caution">
    <text evidence="16">The sequence shown here is derived from an EMBL/GenBank/DDBJ whole genome shotgun (WGS) entry which is preliminary data.</text>
</comment>
<dbReference type="GO" id="GO:0052855">
    <property type="term" value="F:ADP-dependent NAD(P)H-hydrate dehydratase activity"/>
    <property type="evidence" value="ECO:0007669"/>
    <property type="project" value="UniProtKB-UniRule"/>
</dbReference>
<dbReference type="CDD" id="cd01171">
    <property type="entry name" value="YXKO-related"/>
    <property type="match status" value="1"/>
</dbReference>